<dbReference type="PROSITE" id="PS51796">
    <property type="entry name" value="MSS4"/>
    <property type="match status" value="1"/>
</dbReference>
<dbReference type="InterPro" id="IPR016181">
    <property type="entry name" value="Acyl_CoA_acyltransferase"/>
</dbReference>
<evidence type="ECO:0000256" key="1">
    <source>
        <dbReference type="ARBA" id="ARBA00022448"/>
    </source>
</evidence>
<dbReference type="InterPro" id="IPR007515">
    <property type="entry name" value="Mss4"/>
</dbReference>
<dbReference type="PROSITE" id="PS51186">
    <property type="entry name" value="GNAT"/>
    <property type="match status" value="1"/>
</dbReference>
<reference evidence="7 8" key="1">
    <citation type="journal article" date="2012" name="Science">
        <title>The Paleozoic origin of enzymatic lignin decomposition reconstructed from 31 fungal genomes.</title>
        <authorList>
            <person name="Floudas D."/>
            <person name="Binder M."/>
            <person name="Riley R."/>
            <person name="Barry K."/>
            <person name="Blanchette R.A."/>
            <person name="Henrissat B."/>
            <person name="Martinez A.T."/>
            <person name="Otillar R."/>
            <person name="Spatafora J.W."/>
            <person name="Yadav J.S."/>
            <person name="Aerts A."/>
            <person name="Benoit I."/>
            <person name="Boyd A."/>
            <person name="Carlson A."/>
            <person name="Copeland A."/>
            <person name="Coutinho P.M."/>
            <person name="de Vries R.P."/>
            <person name="Ferreira P."/>
            <person name="Findley K."/>
            <person name="Foster B."/>
            <person name="Gaskell J."/>
            <person name="Glotzer D."/>
            <person name="Gorecki P."/>
            <person name="Heitman J."/>
            <person name="Hesse C."/>
            <person name="Hori C."/>
            <person name="Igarashi K."/>
            <person name="Jurgens J.A."/>
            <person name="Kallen N."/>
            <person name="Kersten P."/>
            <person name="Kohler A."/>
            <person name="Kuees U."/>
            <person name="Kumar T.K.A."/>
            <person name="Kuo A."/>
            <person name="LaButti K."/>
            <person name="Larrondo L.F."/>
            <person name="Lindquist E."/>
            <person name="Ling A."/>
            <person name="Lombard V."/>
            <person name="Lucas S."/>
            <person name="Lundell T."/>
            <person name="Martin R."/>
            <person name="McLaughlin D.J."/>
            <person name="Morgenstern I."/>
            <person name="Morin E."/>
            <person name="Murat C."/>
            <person name="Nagy L.G."/>
            <person name="Nolan M."/>
            <person name="Ohm R.A."/>
            <person name="Patyshakuliyeva A."/>
            <person name="Rokas A."/>
            <person name="Ruiz-Duenas F.J."/>
            <person name="Sabat G."/>
            <person name="Salamov A."/>
            <person name="Samejima M."/>
            <person name="Schmutz J."/>
            <person name="Slot J.C."/>
            <person name="St John F."/>
            <person name="Stenlid J."/>
            <person name="Sun H."/>
            <person name="Sun S."/>
            <person name="Syed K."/>
            <person name="Tsang A."/>
            <person name="Wiebenga A."/>
            <person name="Young D."/>
            <person name="Pisabarro A."/>
            <person name="Eastwood D.C."/>
            <person name="Martin F."/>
            <person name="Cullen D."/>
            <person name="Grigoriev I.V."/>
            <person name="Hibbett D.S."/>
        </authorList>
    </citation>
    <scope>NUCLEOTIDE SEQUENCE [LARGE SCALE GENOMIC DNA]</scope>
    <source>
        <strain evidence="7 8">MD-104</strain>
    </source>
</reference>
<proteinExistence type="predicted"/>
<keyword evidence="8" id="KW-1185">Reference proteome</keyword>
<dbReference type="GO" id="GO:0015031">
    <property type="term" value="P:protein transport"/>
    <property type="evidence" value="ECO:0007669"/>
    <property type="project" value="UniProtKB-KW"/>
</dbReference>
<dbReference type="GO" id="GO:0005085">
    <property type="term" value="F:guanyl-nucleotide exchange factor activity"/>
    <property type="evidence" value="ECO:0007669"/>
    <property type="project" value="UniProtKB-KW"/>
</dbReference>
<dbReference type="PANTHER" id="PTHR10908:SF0">
    <property type="entry name" value="SEROTONIN N-ACETYLTRANSFERASE"/>
    <property type="match status" value="1"/>
</dbReference>
<dbReference type="OMA" id="WCEEGGS"/>
<dbReference type="STRING" id="742152.A0A2H3JBJ1"/>
<dbReference type="GO" id="GO:0004059">
    <property type="term" value="F:aralkylamine N-acetyltransferase activity"/>
    <property type="evidence" value="ECO:0007669"/>
    <property type="project" value="TreeGrafter"/>
</dbReference>
<evidence type="ECO:0000313" key="8">
    <source>
        <dbReference type="Proteomes" id="UP000218811"/>
    </source>
</evidence>
<keyword evidence="2" id="KW-0344">Guanine-nucleotide releasing factor</keyword>
<dbReference type="OrthoDB" id="30840at2759"/>
<dbReference type="InterPro" id="IPR011057">
    <property type="entry name" value="Mss4-like_sf"/>
</dbReference>
<dbReference type="Pfam" id="PF13673">
    <property type="entry name" value="Acetyltransf_10"/>
    <property type="match status" value="1"/>
</dbReference>
<accession>A0A2H3JBJ1</accession>
<dbReference type="SUPFAM" id="SSF55729">
    <property type="entry name" value="Acyl-CoA N-acyltransferases (Nat)"/>
    <property type="match status" value="1"/>
</dbReference>
<gene>
    <name evidence="7" type="ORF">WOLCODRAFT_110350</name>
</gene>
<dbReference type="Gene3D" id="2.170.150.10">
    <property type="entry name" value="Metal Binding Protein, Guanine Nucleotide Exchange Factor, Chain A"/>
    <property type="match status" value="1"/>
</dbReference>
<keyword evidence="1" id="KW-0813">Transport</keyword>
<keyword evidence="3" id="KW-0808">Transferase</keyword>
<dbReference type="GO" id="GO:0005737">
    <property type="term" value="C:cytoplasm"/>
    <property type="evidence" value="ECO:0007669"/>
    <property type="project" value="TreeGrafter"/>
</dbReference>
<dbReference type="Pfam" id="PF04421">
    <property type="entry name" value="Mss4"/>
    <property type="match status" value="1"/>
</dbReference>
<dbReference type="GO" id="GO:0007264">
    <property type="term" value="P:small GTPase-mediated signal transduction"/>
    <property type="evidence" value="ECO:0007669"/>
    <property type="project" value="InterPro"/>
</dbReference>
<dbReference type="AlphaFoldDB" id="A0A2H3JBJ1"/>
<evidence type="ECO:0000313" key="7">
    <source>
        <dbReference type="EMBL" id="PCH38955.1"/>
    </source>
</evidence>
<evidence type="ECO:0000256" key="4">
    <source>
        <dbReference type="ARBA" id="ARBA00022927"/>
    </source>
</evidence>
<dbReference type="InterPro" id="IPR051635">
    <property type="entry name" value="SNAT-like"/>
</dbReference>
<dbReference type="Proteomes" id="UP000218811">
    <property type="component" value="Unassembled WGS sequence"/>
</dbReference>
<evidence type="ECO:0000256" key="3">
    <source>
        <dbReference type="ARBA" id="ARBA00022679"/>
    </source>
</evidence>
<keyword evidence="4" id="KW-0653">Protein transport</keyword>
<organism evidence="7 8">
    <name type="scientific">Wolfiporia cocos (strain MD-104)</name>
    <name type="common">Brown rot fungus</name>
    <dbReference type="NCBI Taxonomy" id="742152"/>
    <lineage>
        <taxon>Eukaryota</taxon>
        <taxon>Fungi</taxon>
        <taxon>Dikarya</taxon>
        <taxon>Basidiomycota</taxon>
        <taxon>Agaricomycotina</taxon>
        <taxon>Agaricomycetes</taxon>
        <taxon>Polyporales</taxon>
        <taxon>Phaeolaceae</taxon>
        <taxon>Wolfiporia</taxon>
    </lineage>
</organism>
<dbReference type="Gene3D" id="3.40.630.30">
    <property type="match status" value="1"/>
</dbReference>
<sequence>MSNHVPGAPSVCIHSVCIDLAHRRRGIALGLLKEYTRRLGVAGTYDRILLIAHEELRELYERAGFEWVGRSAVVHGARPWYEMRRVLKPAPEPAVPPQQPGTVPAGLWEALQRASGARTRPQALAITAFPNGAQDLVADDGKGTLANKFDLLCPREGCGSVILKNGVASLVERASVQLDPPQSAAGSPLAPLPTPPSTMNWWLVTPNAMMFENIGFTRAVVSEEGKRIKLLICAECDLGPLGWCEEGGSEFWLATSRVGYRQ</sequence>
<feature type="domain" description="N-acetyltransferase" evidence="6">
    <location>
        <begin position="1"/>
        <end position="88"/>
    </location>
</feature>
<name>A0A2H3JBJ1_WOLCO</name>
<protein>
    <submittedName>
        <fullName evidence="7">Mss4-like protein</fullName>
    </submittedName>
</protein>
<dbReference type="InterPro" id="IPR011323">
    <property type="entry name" value="Mss4/transl-control_tumour"/>
</dbReference>
<dbReference type="InterPro" id="IPR000182">
    <property type="entry name" value="GNAT_dom"/>
</dbReference>
<evidence type="ECO:0000259" key="6">
    <source>
        <dbReference type="PROSITE" id="PS51186"/>
    </source>
</evidence>
<evidence type="ECO:0000256" key="2">
    <source>
        <dbReference type="ARBA" id="ARBA00022658"/>
    </source>
</evidence>
<dbReference type="EMBL" id="KB467943">
    <property type="protein sequence ID" value="PCH38955.1"/>
    <property type="molecule type" value="Genomic_DNA"/>
</dbReference>
<dbReference type="PANTHER" id="PTHR10908">
    <property type="entry name" value="SEROTONIN N-ACETYLTRANSFERASE"/>
    <property type="match status" value="1"/>
</dbReference>
<dbReference type="SUPFAM" id="SSF51316">
    <property type="entry name" value="Mss4-like"/>
    <property type="match status" value="1"/>
</dbReference>
<keyword evidence="5" id="KW-0012">Acyltransferase</keyword>
<evidence type="ECO:0000256" key="5">
    <source>
        <dbReference type="ARBA" id="ARBA00023315"/>
    </source>
</evidence>